<evidence type="ECO:0000256" key="6">
    <source>
        <dbReference type="ARBA" id="ARBA00022801"/>
    </source>
</evidence>
<keyword evidence="3" id="KW-0645">Protease</keyword>
<dbReference type="GO" id="GO:0030313">
    <property type="term" value="C:cell envelope"/>
    <property type="evidence" value="ECO:0007669"/>
    <property type="project" value="UniProtKB-SubCell"/>
</dbReference>
<dbReference type="InterPro" id="IPR016047">
    <property type="entry name" value="M23ase_b-sheet_dom"/>
</dbReference>
<evidence type="ECO:0000313" key="11">
    <source>
        <dbReference type="EMBL" id="SUZ57839.1"/>
    </source>
</evidence>
<evidence type="ECO:0000256" key="8">
    <source>
        <dbReference type="ARBA" id="ARBA00023049"/>
    </source>
</evidence>
<evidence type="ECO:0000256" key="4">
    <source>
        <dbReference type="ARBA" id="ARBA00022723"/>
    </source>
</evidence>
<dbReference type="FunFam" id="2.70.70.10:FF:000006">
    <property type="entry name" value="M23 family peptidase"/>
    <property type="match status" value="1"/>
</dbReference>
<organism evidence="11">
    <name type="scientific">marine metagenome</name>
    <dbReference type="NCBI Taxonomy" id="408172"/>
    <lineage>
        <taxon>unclassified sequences</taxon>
        <taxon>metagenomes</taxon>
        <taxon>ecological metagenomes</taxon>
    </lineage>
</organism>
<accession>A0A381NU94</accession>
<dbReference type="InterPro" id="IPR011055">
    <property type="entry name" value="Dup_hybrid_motif"/>
</dbReference>
<dbReference type="InterPro" id="IPR045834">
    <property type="entry name" value="Csd3_N2"/>
</dbReference>
<dbReference type="GO" id="GO:0004222">
    <property type="term" value="F:metalloendopeptidase activity"/>
    <property type="evidence" value="ECO:0007669"/>
    <property type="project" value="TreeGrafter"/>
</dbReference>
<dbReference type="PROSITE" id="PS51782">
    <property type="entry name" value="LYSM"/>
    <property type="match status" value="1"/>
</dbReference>
<sequence>MSTVNQFLTNINKKVSSLKREGTKILSPKVNQFLTNTNKEISSLKFLTDINRKISSLKFLTDINRKISSLKFLTDINRKISSLKRERTKILSRKMEEIVLITSSILFIFFIYFAITYNSILEKKRTESIDSFLSNNQTVLLKNYILNQVKSPYLEYDYIVKDNDTIEKILKKFSIKNDEIIFIVKKIKKMNLSNIVPNQKINFILKKEKASKNIEIVKINYPLSKTTFVQIDKRKEKIEIKKNITELFKKDIIVESKISNSLYSSAVKAGIEPNIIIEFARIFGFEVDFQRDIRKGDVFEIIFERYSDDRNKPIKTGKILYAYLNVNNQGIKLYRFNKKGSVGFYDDQGKSIVKALMKTPINGARLSSSYGKRKHPILGYTRKHNGTDFAAPTGTPIMASGTGTVIKAGRCGGGGNCIKIRHNNSYQTVYAHLSKFATRKGRRVTQGQIIGYVGSTGMSTGPHLHYEVHFNGKPINSQKLKLPSGKILKGEERKLFEIERIKLDVKLAELKSLQK</sequence>
<dbReference type="Pfam" id="PF19425">
    <property type="entry name" value="Csd3_N2"/>
    <property type="match status" value="1"/>
</dbReference>
<keyword evidence="7" id="KW-0862">Zinc</keyword>
<keyword evidence="5" id="KW-0732">Signal</keyword>
<reference evidence="11" key="1">
    <citation type="submission" date="2018-05" db="EMBL/GenBank/DDBJ databases">
        <authorList>
            <person name="Lanie J.A."/>
            <person name="Ng W.-L."/>
            <person name="Kazmierczak K.M."/>
            <person name="Andrzejewski T.M."/>
            <person name="Davidsen T.M."/>
            <person name="Wayne K.J."/>
            <person name="Tettelin H."/>
            <person name="Glass J.I."/>
            <person name="Rusch D."/>
            <person name="Podicherti R."/>
            <person name="Tsui H.-C.T."/>
            <person name="Winkler M.E."/>
        </authorList>
    </citation>
    <scope>NUCLEOTIDE SEQUENCE</scope>
</reference>
<dbReference type="CDD" id="cd12797">
    <property type="entry name" value="M23_peptidase"/>
    <property type="match status" value="1"/>
</dbReference>
<evidence type="ECO:0000259" key="10">
    <source>
        <dbReference type="PROSITE" id="PS51782"/>
    </source>
</evidence>
<evidence type="ECO:0000256" key="7">
    <source>
        <dbReference type="ARBA" id="ARBA00022833"/>
    </source>
</evidence>
<dbReference type="InterPro" id="IPR050570">
    <property type="entry name" value="Cell_wall_metabolism_enzyme"/>
</dbReference>
<evidence type="ECO:0000256" key="1">
    <source>
        <dbReference type="ARBA" id="ARBA00001947"/>
    </source>
</evidence>
<dbReference type="SUPFAM" id="SSF51261">
    <property type="entry name" value="Duplicated hybrid motif"/>
    <property type="match status" value="1"/>
</dbReference>
<dbReference type="Gene3D" id="3.10.450.350">
    <property type="match status" value="1"/>
</dbReference>
<dbReference type="Pfam" id="PF01551">
    <property type="entry name" value="Peptidase_M23"/>
    <property type="match status" value="1"/>
</dbReference>
<keyword evidence="9" id="KW-0812">Transmembrane</keyword>
<comment type="cofactor">
    <cofactor evidence="1">
        <name>Zn(2+)</name>
        <dbReference type="ChEBI" id="CHEBI:29105"/>
    </cofactor>
</comment>
<dbReference type="EMBL" id="UINC01000582">
    <property type="protein sequence ID" value="SUZ57839.1"/>
    <property type="molecule type" value="Genomic_DNA"/>
</dbReference>
<feature type="transmembrane region" description="Helical" evidence="9">
    <location>
        <begin position="98"/>
        <end position="115"/>
    </location>
</feature>
<feature type="domain" description="LysM" evidence="10">
    <location>
        <begin position="156"/>
        <end position="203"/>
    </location>
</feature>
<keyword evidence="9" id="KW-0472">Membrane</keyword>
<evidence type="ECO:0000256" key="3">
    <source>
        <dbReference type="ARBA" id="ARBA00022670"/>
    </source>
</evidence>
<proteinExistence type="predicted"/>
<gene>
    <name evidence="11" type="ORF">METZ01_LOCUS10693</name>
</gene>
<dbReference type="GO" id="GO:0006508">
    <property type="term" value="P:proteolysis"/>
    <property type="evidence" value="ECO:0007669"/>
    <property type="project" value="UniProtKB-KW"/>
</dbReference>
<protein>
    <recommendedName>
        <fullName evidence="10">LysM domain-containing protein</fullName>
    </recommendedName>
</protein>
<dbReference type="InterPro" id="IPR018392">
    <property type="entry name" value="LysM"/>
</dbReference>
<comment type="subcellular location">
    <subcellularLocation>
        <location evidence="2">Cell envelope</location>
    </subcellularLocation>
</comment>
<dbReference type="PANTHER" id="PTHR21666">
    <property type="entry name" value="PEPTIDASE-RELATED"/>
    <property type="match status" value="1"/>
</dbReference>
<keyword evidence="8" id="KW-0482">Metalloprotease</keyword>
<keyword evidence="9" id="KW-1133">Transmembrane helix</keyword>
<evidence type="ECO:0000256" key="5">
    <source>
        <dbReference type="ARBA" id="ARBA00022729"/>
    </source>
</evidence>
<keyword evidence="6" id="KW-0378">Hydrolase</keyword>
<keyword evidence="4" id="KW-0479">Metal-binding</keyword>
<dbReference type="AlphaFoldDB" id="A0A381NU94"/>
<evidence type="ECO:0000256" key="9">
    <source>
        <dbReference type="SAM" id="Phobius"/>
    </source>
</evidence>
<dbReference type="PANTHER" id="PTHR21666:SF289">
    <property type="entry name" value="L-ALA--D-GLU ENDOPEPTIDASE"/>
    <property type="match status" value="1"/>
</dbReference>
<dbReference type="GO" id="GO:0046872">
    <property type="term" value="F:metal ion binding"/>
    <property type="evidence" value="ECO:0007669"/>
    <property type="project" value="UniProtKB-KW"/>
</dbReference>
<dbReference type="Gene3D" id="2.70.70.10">
    <property type="entry name" value="Glucose Permease (Domain IIA)"/>
    <property type="match status" value="1"/>
</dbReference>
<evidence type="ECO:0000256" key="2">
    <source>
        <dbReference type="ARBA" id="ARBA00004196"/>
    </source>
</evidence>
<name>A0A381NU94_9ZZZZ</name>